<dbReference type="EMBL" id="FQWD01000006">
    <property type="protein sequence ID" value="SHH02428.1"/>
    <property type="molecule type" value="Genomic_DNA"/>
</dbReference>
<dbReference type="RefSeq" id="WP_073324476.1">
    <property type="nucleotide sequence ID" value="NZ_FQWD01000006.1"/>
</dbReference>
<proteinExistence type="predicted"/>
<keyword evidence="2" id="KW-1185">Reference proteome</keyword>
<protein>
    <recommendedName>
        <fullName evidence="3">DUF4304 domain-containing protein</fullName>
    </recommendedName>
</protein>
<name>A0A1M5PKZ6_9ALTE</name>
<gene>
    <name evidence="1" type="ORF">SAMN05216361_3501</name>
</gene>
<evidence type="ECO:0000313" key="2">
    <source>
        <dbReference type="Proteomes" id="UP000184520"/>
    </source>
</evidence>
<dbReference type="STRING" id="634436.SAMN05216361_3501"/>
<dbReference type="Proteomes" id="UP000184520">
    <property type="component" value="Unassembled WGS sequence"/>
</dbReference>
<evidence type="ECO:0008006" key="3">
    <source>
        <dbReference type="Google" id="ProtNLM"/>
    </source>
</evidence>
<accession>A0A1M5PKZ6</accession>
<evidence type="ECO:0000313" key="1">
    <source>
        <dbReference type="EMBL" id="SHH02428.1"/>
    </source>
</evidence>
<reference evidence="2" key="1">
    <citation type="submission" date="2016-11" db="EMBL/GenBank/DDBJ databases">
        <authorList>
            <person name="Varghese N."/>
            <person name="Submissions S."/>
        </authorList>
    </citation>
    <scope>NUCLEOTIDE SEQUENCE [LARGE SCALE GENOMIC DNA]</scope>
    <source>
        <strain evidence="2">CGMCC 1.8995</strain>
    </source>
</reference>
<sequence>MATPVHSKLINKAAREVLKPIGLVRKGQSRLWLDDNAWWLIMVEFQPSSWSKGTYLNVGISWLWYPKDYMSFDIGYRENSFIEFKDEDTFSRDTIALAEKAKECVFSLRQSMSSPELAKAFVLENTKGGERNIWGCLNKGLACLHALDFQGARVHLENVIQCSDERDWAISVKDFTQSILSLQPKEQIKAIQNAIIQSRKLKKLPEMNVTFGASA</sequence>
<dbReference type="OrthoDB" id="1767513at2"/>
<organism evidence="1 2">
    <name type="scientific">Marisediminitalea aggregata</name>
    <dbReference type="NCBI Taxonomy" id="634436"/>
    <lineage>
        <taxon>Bacteria</taxon>
        <taxon>Pseudomonadati</taxon>
        <taxon>Pseudomonadota</taxon>
        <taxon>Gammaproteobacteria</taxon>
        <taxon>Alteromonadales</taxon>
        <taxon>Alteromonadaceae</taxon>
        <taxon>Marisediminitalea</taxon>
    </lineage>
</organism>
<dbReference type="AlphaFoldDB" id="A0A1M5PKZ6"/>